<keyword evidence="1" id="KW-0175">Coiled coil</keyword>
<reference evidence="2 3" key="1">
    <citation type="submission" date="2019-07" db="EMBL/GenBank/DDBJ databases">
        <title>Chromosome genome assembly for large yellow croaker.</title>
        <authorList>
            <person name="Xiao S."/>
        </authorList>
    </citation>
    <scope>NUCLEOTIDE SEQUENCE [LARGE SCALE GENOMIC DNA]</scope>
    <source>
        <strain evidence="2">JMULYC20181020</strain>
        <tissue evidence="2">Muscle</tissue>
    </source>
</reference>
<sequence>MEIPIENPTRAVEYLKELNKIIETQQELLERQRGRIEELEQQVSDLCTENACLKEQYQRHLATCRLLQGSNSLVTLGAINEHVTQEKSECDSSRMVRRHASLPVEVTENPGRLVSAGRRRVAPCRKWKSASFGVIAAHIEALAISPCVADISVMTA</sequence>
<comment type="caution">
    <text evidence="2">The sequence shown here is derived from an EMBL/GenBank/DDBJ whole genome shotgun (WGS) entry which is preliminary data.</text>
</comment>
<feature type="coiled-coil region" evidence="1">
    <location>
        <begin position="15"/>
        <end position="56"/>
    </location>
</feature>
<evidence type="ECO:0008006" key="4">
    <source>
        <dbReference type="Google" id="ProtNLM"/>
    </source>
</evidence>
<evidence type="ECO:0000256" key="1">
    <source>
        <dbReference type="SAM" id="Coils"/>
    </source>
</evidence>
<proteinExistence type="predicted"/>
<organism evidence="2 3">
    <name type="scientific">Larimichthys crocea</name>
    <name type="common">Large yellow croaker</name>
    <name type="synonym">Pseudosciaena crocea</name>
    <dbReference type="NCBI Taxonomy" id="215358"/>
    <lineage>
        <taxon>Eukaryota</taxon>
        <taxon>Metazoa</taxon>
        <taxon>Chordata</taxon>
        <taxon>Craniata</taxon>
        <taxon>Vertebrata</taxon>
        <taxon>Euteleostomi</taxon>
        <taxon>Actinopterygii</taxon>
        <taxon>Neopterygii</taxon>
        <taxon>Teleostei</taxon>
        <taxon>Neoteleostei</taxon>
        <taxon>Acanthomorphata</taxon>
        <taxon>Eupercaria</taxon>
        <taxon>Sciaenidae</taxon>
        <taxon>Larimichthys</taxon>
    </lineage>
</organism>
<evidence type="ECO:0000313" key="3">
    <source>
        <dbReference type="Proteomes" id="UP000424527"/>
    </source>
</evidence>
<dbReference type="AlphaFoldDB" id="A0A6G0IQ69"/>
<gene>
    <name evidence="2" type="ORF">D5F01_LYC08771</name>
</gene>
<dbReference type="Proteomes" id="UP000424527">
    <property type="component" value="Unassembled WGS sequence"/>
</dbReference>
<accession>A0A6G0IQ69</accession>
<keyword evidence="3" id="KW-1185">Reference proteome</keyword>
<protein>
    <recommendedName>
        <fullName evidence="4">IQ motif and SEC7 domain-containing protein 3</fullName>
    </recommendedName>
</protein>
<name>A0A6G0IQ69_LARCR</name>
<evidence type="ECO:0000313" key="2">
    <source>
        <dbReference type="EMBL" id="KAE8293659.1"/>
    </source>
</evidence>
<dbReference type="EMBL" id="REGW02000008">
    <property type="protein sequence ID" value="KAE8293659.1"/>
    <property type="molecule type" value="Genomic_DNA"/>
</dbReference>